<sequence>MKITLLLILGLAVTNAYSVQMYQCEDETGNIQYTQTPSPNCVEVKPKPVQTISVPPSSKKAQDNSPADLNDNSKAPTPPKSQTIEEGCKIVADTLQKIAGKLALSKPDKNDPKKMVVLTKEEIEQERIKAQQYFDALCKEKKSTAENQPQQKPNETSTENQPQQQQNKTPAESEPKSESK</sequence>
<feature type="signal peptide" evidence="2">
    <location>
        <begin position="1"/>
        <end position="18"/>
    </location>
</feature>
<protein>
    <recommendedName>
        <fullName evidence="3">DUF4124 domain-containing protein</fullName>
    </recommendedName>
</protein>
<proteinExistence type="predicted"/>
<evidence type="ECO:0000259" key="3">
    <source>
        <dbReference type="Pfam" id="PF13511"/>
    </source>
</evidence>
<feature type="region of interest" description="Disordered" evidence="1">
    <location>
        <begin position="49"/>
        <end position="87"/>
    </location>
</feature>
<evidence type="ECO:0000313" key="4">
    <source>
        <dbReference type="EMBL" id="BAP55730.1"/>
    </source>
</evidence>
<dbReference type="Pfam" id="PF13511">
    <property type="entry name" value="DUF4124"/>
    <property type="match status" value="1"/>
</dbReference>
<evidence type="ECO:0000256" key="2">
    <source>
        <dbReference type="SAM" id="SignalP"/>
    </source>
</evidence>
<evidence type="ECO:0000313" key="5">
    <source>
        <dbReference type="Proteomes" id="UP000031623"/>
    </source>
</evidence>
<accession>A0A090AKX7</accession>
<evidence type="ECO:0000256" key="1">
    <source>
        <dbReference type="SAM" id="MobiDB-lite"/>
    </source>
</evidence>
<feature type="chain" id="PRO_5001852822" description="DUF4124 domain-containing protein" evidence="2">
    <location>
        <begin position="19"/>
        <end position="180"/>
    </location>
</feature>
<keyword evidence="2" id="KW-0732">Signal</keyword>
<dbReference type="KEGG" id="tig:THII_1433"/>
<dbReference type="HOGENOM" id="CLU_1495534_0_0_6"/>
<dbReference type="AlphaFoldDB" id="A0A090AKX7"/>
<gene>
    <name evidence="4" type="ORF">THII_1433</name>
</gene>
<dbReference type="Proteomes" id="UP000031623">
    <property type="component" value="Chromosome"/>
</dbReference>
<keyword evidence="5" id="KW-1185">Reference proteome</keyword>
<feature type="compositionally biased region" description="Basic and acidic residues" evidence="1">
    <location>
        <begin position="171"/>
        <end position="180"/>
    </location>
</feature>
<feature type="region of interest" description="Disordered" evidence="1">
    <location>
        <begin position="139"/>
        <end position="180"/>
    </location>
</feature>
<dbReference type="InterPro" id="IPR025392">
    <property type="entry name" value="DUF4124"/>
</dbReference>
<feature type="compositionally biased region" description="Polar residues" evidence="1">
    <location>
        <begin position="145"/>
        <end position="170"/>
    </location>
</feature>
<name>A0A090AKX7_9GAMM</name>
<feature type="domain" description="DUF4124" evidence="3">
    <location>
        <begin position="15"/>
        <end position="61"/>
    </location>
</feature>
<feature type="compositionally biased region" description="Polar residues" evidence="1">
    <location>
        <begin position="63"/>
        <end position="84"/>
    </location>
</feature>
<organism evidence="4 5">
    <name type="scientific">Thioploca ingrica</name>
    <dbReference type="NCBI Taxonomy" id="40754"/>
    <lineage>
        <taxon>Bacteria</taxon>
        <taxon>Pseudomonadati</taxon>
        <taxon>Pseudomonadota</taxon>
        <taxon>Gammaproteobacteria</taxon>
        <taxon>Thiotrichales</taxon>
        <taxon>Thiotrichaceae</taxon>
        <taxon>Thioploca</taxon>
    </lineage>
</organism>
<reference evidence="4 5" key="1">
    <citation type="journal article" date="2014" name="ISME J.">
        <title>Ecophysiology of Thioploca ingrica as revealed by the complete genome sequence supplemented with proteomic evidence.</title>
        <authorList>
            <person name="Kojima H."/>
            <person name="Ogura Y."/>
            <person name="Yamamoto N."/>
            <person name="Togashi T."/>
            <person name="Mori H."/>
            <person name="Watanabe T."/>
            <person name="Nemoto F."/>
            <person name="Kurokawa K."/>
            <person name="Hayashi T."/>
            <person name="Fukui M."/>
        </authorList>
    </citation>
    <scope>NUCLEOTIDE SEQUENCE [LARGE SCALE GENOMIC DNA]</scope>
</reference>
<dbReference type="EMBL" id="AP014633">
    <property type="protein sequence ID" value="BAP55730.1"/>
    <property type="molecule type" value="Genomic_DNA"/>
</dbReference>